<dbReference type="SUPFAM" id="SSF52343">
    <property type="entry name" value="Ferredoxin reductase-like, C-terminal NADP-linked domain"/>
    <property type="match status" value="1"/>
</dbReference>
<feature type="binding site" evidence="11 12">
    <location>
        <begin position="73"/>
        <end position="75"/>
    </location>
    <ligand>
        <name>FAD</name>
        <dbReference type="ChEBI" id="CHEBI:57692"/>
    </ligand>
</feature>
<dbReference type="Gene3D" id="2.40.30.10">
    <property type="entry name" value="Translation factors"/>
    <property type="match status" value="1"/>
</dbReference>
<dbReference type="NCBIfam" id="NF000799">
    <property type="entry name" value="PRK00054.1-4"/>
    <property type="match status" value="1"/>
</dbReference>
<dbReference type="Pfam" id="PF00175">
    <property type="entry name" value="NAD_binding_1"/>
    <property type="match status" value="1"/>
</dbReference>
<dbReference type="Gene3D" id="3.40.50.80">
    <property type="entry name" value="Nucleotide-binding domain of ferredoxin-NADP reductase (FNR) module"/>
    <property type="match status" value="1"/>
</dbReference>
<dbReference type="GO" id="GO:0046872">
    <property type="term" value="F:metal ion binding"/>
    <property type="evidence" value="ECO:0007669"/>
    <property type="project" value="UniProtKB-KW"/>
</dbReference>
<evidence type="ECO:0000256" key="4">
    <source>
        <dbReference type="ARBA" id="ARBA00022714"/>
    </source>
</evidence>
<dbReference type="EMBL" id="SCWD01000001">
    <property type="protein sequence ID" value="TDM03956.1"/>
    <property type="molecule type" value="Genomic_DNA"/>
</dbReference>
<evidence type="ECO:0000256" key="2">
    <source>
        <dbReference type="ARBA" id="ARBA00022448"/>
    </source>
</evidence>
<dbReference type="GO" id="GO:0009055">
    <property type="term" value="F:electron transfer activity"/>
    <property type="evidence" value="ECO:0007669"/>
    <property type="project" value="UniProtKB-UniRule"/>
</dbReference>
<dbReference type="PROSITE" id="PS51384">
    <property type="entry name" value="FAD_FR"/>
    <property type="match status" value="1"/>
</dbReference>
<evidence type="ECO:0000256" key="8">
    <source>
        <dbReference type="ARBA" id="ARBA00022982"/>
    </source>
</evidence>
<dbReference type="InterPro" id="IPR023455">
    <property type="entry name" value="Dihydroorotate_DHASE_ETsu"/>
</dbReference>
<comment type="caution">
    <text evidence="15">The sequence shown here is derived from an EMBL/GenBank/DDBJ whole genome shotgun (WGS) entry which is preliminary data.</text>
</comment>
<comment type="cofactor">
    <cofactor evidence="13">
        <name>[2Fe-2S] cluster</name>
        <dbReference type="ChEBI" id="CHEBI:190135"/>
    </cofactor>
    <text evidence="13">Binds 1 [2Fe-2S] cluster per subunit.</text>
</comment>
<dbReference type="Gene3D" id="2.10.240.10">
    <property type="entry name" value="Dihydroorotate dehydrogenase, electron transfer subunit"/>
    <property type="match status" value="1"/>
</dbReference>
<evidence type="ECO:0000256" key="11">
    <source>
        <dbReference type="HAMAP-Rule" id="MF_01211"/>
    </source>
</evidence>
<feature type="binding site" evidence="11 13">
    <location>
        <position position="222"/>
    </location>
    <ligand>
        <name>[2Fe-2S] cluster</name>
        <dbReference type="ChEBI" id="CHEBI:190135"/>
    </ligand>
</feature>
<keyword evidence="6 11" id="KW-0274">FAD</keyword>
<dbReference type="InterPro" id="IPR001433">
    <property type="entry name" value="OxRdtase_FAD/NAD-bd"/>
</dbReference>
<keyword evidence="10 11" id="KW-0411">Iron-sulfur</keyword>
<keyword evidence="16" id="KW-1185">Reference proteome</keyword>
<evidence type="ECO:0000313" key="15">
    <source>
        <dbReference type="EMBL" id="TDM03956.1"/>
    </source>
</evidence>
<sequence>MQLKNIQENMTVVSHNLIARNIYELVLRGEITRNMKTPGQFVHIRVGDSSEFMLRRPISICEVNSDHETLTCLYRADGKGTQALAKAKAGDTIDILAPLGNGFPVEAAADTALLVGGGIGVPPLYELSKQLNARGIRTIHVLGFNSQDDIFYADKFAALGETHIATADGSYGTKGFVTDVIKALPKTYDTFYTCGPIVMIKAIQEALPDTEGYVSLEERMGCGIGACYACVCKVDNDEGYVKICSDGPVFRKGELEL</sequence>
<dbReference type="InterPro" id="IPR017927">
    <property type="entry name" value="FAD-bd_FR_type"/>
</dbReference>
<keyword evidence="8 11" id="KW-0249">Electron transport</keyword>
<organism evidence="15 16">
    <name type="scientific">Macrococcus carouselicus</name>
    <dbReference type="NCBI Taxonomy" id="69969"/>
    <lineage>
        <taxon>Bacteria</taxon>
        <taxon>Bacillati</taxon>
        <taxon>Bacillota</taxon>
        <taxon>Bacilli</taxon>
        <taxon>Bacillales</taxon>
        <taxon>Staphylococcaceae</taxon>
        <taxon>Macrococcus</taxon>
    </lineage>
</organism>
<comment type="similarity">
    <text evidence="1 11">Belongs to the PyrK family.</text>
</comment>
<dbReference type="CDD" id="cd06218">
    <property type="entry name" value="DHOD_e_trans"/>
    <property type="match status" value="1"/>
</dbReference>
<dbReference type="InterPro" id="IPR050353">
    <property type="entry name" value="PyrK_electron_transfer"/>
</dbReference>
<dbReference type="InterPro" id="IPR012165">
    <property type="entry name" value="Cyt_c3_hydrogenase_gsu"/>
</dbReference>
<keyword evidence="2 11" id="KW-0813">Transport</keyword>
<comment type="cofactor">
    <cofactor evidence="11 12">
        <name>FAD</name>
        <dbReference type="ChEBI" id="CHEBI:57692"/>
    </cofactor>
    <text evidence="11 12">Binds 1 FAD per subunit.</text>
</comment>
<dbReference type="PANTHER" id="PTHR43513:SF3">
    <property type="entry name" value="DIHYDROOROTATE DEHYDROGENASE B (NAD(+)), ELECTRON TRANSFER SUBUNIT-RELATED"/>
    <property type="match status" value="1"/>
</dbReference>
<keyword evidence="4 11" id="KW-0001">2Fe-2S</keyword>
<dbReference type="OrthoDB" id="9778346at2"/>
<feature type="binding site" evidence="11 13">
    <location>
        <position position="227"/>
    </location>
    <ligand>
        <name>[2Fe-2S] cluster</name>
        <dbReference type="ChEBI" id="CHEBI:190135"/>
    </ligand>
</feature>
<dbReference type="Proteomes" id="UP000295280">
    <property type="component" value="Unassembled WGS sequence"/>
</dbReference>
<dbReference type="AlphaFoldDB" id="A0A9Q8CKM6"/>
<reference evidence="15 16" key="1">
    <citation type="submission" date="2019-01" db="EMBL/GenBank/DDBJ databases">
        <title>Draft genome sequences of the type strains of six Macrococcus species.</title>
        <authorList>
            <person name="Mazhar S."/>
            <person name="Altermann E."/>
            <person name="Hill C."/>
            <person name="Mcauliffe O."/>
        </authorList>
    </citation>
    <scope>NUCLEOTIDE SEQUENCE [LARGE SCALE GENOMIC DNA]</scope>
    <source>
        <strain evidence="15 16">ATCC 51828</strain>
    </source>
</reference>
<gene>
    <name evidence="11" type="primary">pyrK</name>
    <name evidence="15" type="ORF">ERX40_01970</name>
</gene>
<keyword evidence="5 11" id="KW-0479">Metal-binding</keyword>
<dbReference type="InterPro" id="IPR019480">
    <property type="entry name" value="Dihydroorotate_DH_Fe-S-bd"/>
</dbReference>
<dbReference type="HAMAP" id="MF_01211">
    <property type="entry name" value="DHODB_Fe_S_bind"/>
    <property type="match status" value="1"/>
</dbReference>
<protein>
    <recommendedName>
        <fullName evidence="11">Dihydroorotate dehydrogenase B (NAD(+)), electron transfer subunit</fullName>
    </recommendedName>
    <alternativeName>
        <fullName evidence="11">Dihydroorotate oxidase B, electron transfer subunit</fullName>
    </alternativeName>
</protein>
<evidence type="ECO:0000256" key="13">
    <source>
        <dbReference type="PIRSR" id="PIRSR006816-2"/>
    </source>
</evidence>
<dbReference type="RefSeq" id="WP_133416817.1">
    <property type="nucleotide sequence ID" value="NZ_SCWD01000001.1"/>
</dbReference>
<feature type="domain" description="FAD-binding FR-type" evidence="14">
    <location>
        <begin position="5"/>
        <end position="105"/>
    </location>
</feature>
<feature type="binding site" evidence="11 12">
    <location>
        <begin position="56"/>
        <end position="59"/>
    </location>
    <ligand>
        <name>FAD</name>
        <dbReference type="ChEBI" id="CHEBI:57692"/>
    </ligand>
</feature>
<name>A0A9Q8CKM6_9STAP</name>
<dbReference type="GO" id="GO:0016491">
    <property type="term" value="F:oxidoreductase activity"/>
    <property type="evidence" value="ECO:0007669"/>
    <property type="project" value="InterPro"/>
</dbReference>
<feature type="binding site" evidence="11 13">
    <location>
        <position position="244"/>
    </location>
    <ligand>
        <name>[2Fe-2S] cluster</name>
        <dbReference type="ChEBI" id="CHEBI:190135"/>
    </ligand>
</feature>
<evidence type="ECO:0000256" key="1">
    <source>
        <dbReference type="ARBA" id="ARBA00006422"/>
    </source>
</evidence>
<dbReference type="GO" id="GO:0044205">
    <property type="term" value="P:'de novo' UMP biosynthetic process"/>
    <property type="evidence" value="ECO:0007669"/>
    <property type="project" value="UniProtKB-UniRule"/>
</dbReference>
<comment type="function">
    <text evidence="11">Responsible for channeling the electrons from the oxidation of dihydroorotate from the FMN redox center in the PyrD type B subunit to the ultimate electron acceptor NAD(+).</text>
</comment>
<feature type="binding site" evidence="11 12">
    <location>
        <begin position="80"/>
        <end position="81"/>
    </location>
    <ligand>
        <name>FAD</name>
        <dbReference type="ChEBI" id="CHEBI:57692"/>
    </ligand>
</feature>
<accession>A0A9Q8CKM6</accession>
<evidence type="ECO:0000256" key="6">
    <source>
        <dbReference type="ARBA" id="ARBA00022827"/>
    </source>
</evidence>
<dbReference type="InterPro" id="IPR017938">
    <property type="entry name" value="Riboflavin_synthase-like_b-brl"/>
</dbReference>
<comment type="cofactor">
    <cofactor evidence="11">
        <name>[2Fe-2S] cluster</name>
        <dbReference type="ChEBI" id="CHEBI:190135"/>
    </cofactor>
    <text evidence="11">Binds 1 [2Fe-2S] cluster per subunit.</text>
</comment>
<dbReference type="SUPFAM" id="SSF63380">
    <property type="entry name" value="Riboflavin synthase domain-like"/>
    <property type="match status" value="1"/>
</dbReference>
<dbReference type="Pfam" id="PF10418">
    <property type="entry name" value="DHODB_Fe-S_bind"/>
    <property type="match status" value="1"/>
</dbReference>
<evidence type="ECO:0000256" key="5">
    <source>
        <dbReference type="ARBA" id="ARBA00022723"/>
    </source>
</evidence>
<evidence type="ECO:0000259" key="14">
    <source>
        <dbReference type="PROSITE" id="PS51384"/>
    </source>
</evidence>
<proteinExistence type="inferred from homology"/>
<evidence type="ECO:0000313" key="16">
    <source>
        <dbReference type="Proteomes" id="UP000295280"/>
    </source>
</evidence>
<evidence type="ECO:0000256" key="7">
    <source>
        <dbReference type="ARBA" id="ARBA00022975"/>
    </source>
</evidence>
<evidence type="ECO:0000256" key="10">
    <source>
        <dbReference type="ARBA" id="ARBA00023014"/>
    </source>
</evidence>
<comment type="pathway">
    <text evidence="11">Pyrimidine metabolism; UMP biosynthesis via de novo pathway; orotate from (S)-dihydroorotate (NAD(+) route): step 1/1.</text>
</comment>
<dbReference type="GO" id="GO:0051537">
    <property type="term" value="F:2 iron, 2 sulfur cluster binding"/>
    <property type="evidence" value="ECO:0007669"/>
    <property type="project" value="UniProtKB-KW"/>
</dbReference>
<dbReference type="PANTHER" id="PTHR43513">
    <property type="entry name" value="DIHYDROOROTATE DEHYDROGENASE B (NAD(+)), ELECTRON TRANSFER SUBUNIT"/>
    <property type="match status" value="1"/>
</dbReference>
<dbReference type="InterPro" id="IPR037117">
    <property type="entry name" value="Dihydroorotate_DH_ele_sf"/>
</dbReference>
<feature type="binding site" evidence="11 13">
    <location>
        <position position="230"/>
    </location>
    <ligand>
        <name>[2Fe-2S] cluster</name>
        <dbReference type="ChEBI" id="CHEBI:190135"/>
    </ligand>
</feature>
<keyword evidence="3 11" id="KW-0285">Flavoprotein</keyword>
<evidence type="ECO:0000256" key="3">
    <source>
        <dbReference type="ARBA" id="ARBA00022630"/>
    </source>
</evidence>
<dbReference type="PIRSF" id="PIRSF006816">
    <property type="entry name" value="Cyc3_hyd_g"/>
    <property type="match status" value="1"/>
</dbReference>
<keyword evidence="7 11" id="KW-0665">Pyrimidine biosynthesis</keyword>
<evidence type="ECO:0000256" key="9">
    <source>
        <dbReference type="ARBA" id="ARBA00023004"/>
    </source>
</evidence>
<dbReference type="InterPro" id="IPR039261">
    <property type="entry name" value="FNR_nucleotide-bd"/>
</dbReference>
<comment type="subunit">
    <text evidence="11">Heterotetramer of 2 PyrK and 2 PyrD type B subunits.</text>
</comment>
<dbReference type="GO" id="GO:0050660">
    <property type="term" value="F:flavin adenine dinucleotide binding"/>
    <property type="evidence" value="ECO:0007669"/>
    <property type="project" value="InterPro"/>
</dbReference>
<keyword evidence="9 11" id="KW-0408">Iron</keyword>
<evidence type="ECO:0000256" key="12">
    <source>
        <dbReference type="PIRSR" id="PIRSR006816-1"/>
    </source>
</evidence>